<evidence type="ECO:0000313" key="2">
    <source>
        <dbReference type="EMBL" id="GAT90977.1"/>
    </source>
</evidence>
<keyword evidence="1" id="KW-0175">Coiled coil</keyword>
<evidence type="ECO:0000313" key="3">
    <source>
        <dbReference type="Proteomes" id="UP000186588"/>
    </source>
</evidence>
<accession>A0A1L8CIF7</accession>
<proteinExistence type="predicted"/>
<dbReference type="EMBL" id="BDDX01000013">
    <property type="protein sequence ID" value="GAT90977.1"/>
    <property type="molecule type" value="Genomic_DNA"/>
</dbReference>
<evidence type="ECO:0008006" key="4">
    <source>
        <dbReference type="Google" id="ProtNLM"/>
    </source>
</evidence>
<organism evidence="2 3">
    <name type="scientific">Apilactobacillus kunkeei</name>
    <dbReference type="NCBI Taxonomy" id="148814"/>
    <lineage>
        <taxon>Bacteria</taxon>
        <taxon>Bacillati</taxon>
        <taxon>Bacillota</taxon>
        <taxon>Bacilli</taxon>
        <taxon>Lactobacillales</taxon>
        <taxon>Lactobacillaceae</taxon>
        <taxon>Apilactobacillus</taxon>
    </lineage>
</organism>
<sequence length="297" mass="34301">MTTNNKDKNNNIDIYIYRLEISSEDDSNSITYLGQTLSLSERLNNHITGNGKSSKIIHSITQTTKKEDKNSKKSKIYKVSKLKNLYKITISNDSLSDEAVKNEKSKDYISLIDSIRTNFENIVYDSLKKGIRDFGAYNTFNFFNGLKERDSINDIKIRFKILNHFELLNKKQTKSKLEQRLKKLTNKMNESSLLSKEKNNVFKITKKFPKASNIKGNVETYELLCSICTELSNENKYDKIEFTCRYLDNPVDINDAFKARLSDINNNTASADSDLETNVLKDSKLIKDSDDNKIEFR</sequence>
<evidence type="ECO:0000256" key="1">
    <source>
        <dbReference type="SAM" id="Coils"/>
    </source>
</evidence>
<gene>
    <name evidence="2" type="ORF">FF306_01097</name>
</gene>
<dbReference type="Proteomes" id="UP000186588">
    <property type="component" value="Unassembled WGS sequence"/>
</dbReference>
<protein>
    <recommendedName>
        <fullName evidence="4">GIY-YIG domain-containing protein</fullName>
    </recommendedName>
</protein>
<dbReference type="RefSeq" id="WP_094751009.1">
    <property type="nucleotide sequence ID" value="NZ_BDDX01000013.1"/>
</dbReference>
<feature type="coiled-coil region" evidence="1">
    <location>
        <begin position="167"/>
        <end position="194"/>
    </location>
</feature>
<reference evidence="2 3" key="1">
    <citation type="journal article" date="2016" name="Syst. Appl. Microbiol.">
        <title>Genomic characterization of a fructophilic bee symbiont Lactobacillus kunkeei reveals its niche-specific adaptation.</title>
        <authorList>
            <person name="Maeno S."/>
            <person name="Tanizawa Y."/>
            <person name="Kanesaki Y."/>
            <person name="Kubota E."/>
            <person name="Kumar H."/>
            <person name="Dicks L."/>
            <person name="Salminen S."/>
            <person name="Nakagawa J."/>
            <person name="Arita M."/>
            <person name="Endo A."/>
        </authorList>
    </citation>
    <scope>NUCLEOTIDE SEQUENCE [LARGE SCALE GENOMIC DNA]</scope>
    <source>
        <strain evidence="2 3">FF30-6</strain>
    </source>
</reference>
<dbReference type="AlphaFoldDB" id="A0A1L8CIF7"/>
<comment type="caution">
    <text evidence="2">The sequence shown here is derived from an EMBL/GenBank/DDBJ whole genome shotgun (WGS) entry which is preliminary data.</text>
</comment>
<name>A0A1L8CIF7_9LACO</name>